<protein>
    <submittedName>
        <fullName evidence="2">Uncharacterized protein</fullName>
    </submittedName>
</protein>
<proteinExistence type="predicted"/>
<organism evidence="2 3">
    <name type="scientific">Neolewinella litorea</name>
    <dbReference type="NCBI Taxonomy" id="2562452"/>
    <lineage>
        <taxon>Bacteria</taxon>
        <taxon>Pseudomonadati</taxon>
        <taxon>Bacteroidota</taxon>
        <taxon>Saprospiria</taxon>
        <taxon>Saprospirales</taxon>
        <taxon>Lewinellaceae</taxon>
        <taxon>Neolewinella</taxon>
    </lineage>
</organism>
<dbReference type="PROSITE" id="PS51257">
    <property type="entry name" value="PROKAR_LIPOPROTEIN"/>
    <property type="match status" value="1"/>
</dbReference>
<feature type="chain" id="PRO_5020865263" evidence="1">
    <location>
        <begin position="24"/>
        <end position="183"/>
    </location>
</feature>
<accession>A0A4V3XLF3</accession>
<evidence type="ECO:0000256" key="1">
    <source>
        <dbReference type="SAM" id="SignalP"/>
    </source>
</evidence>
<feature type="signal peptide" evidence="1">
    <location>
        <begin position="1"/>
        <end position="23"/>
    </location>
</feature>
<dbReference type="RefSeq" id="WP_136458062.1">
    <property type="nucleotide sequence ID" value="NZ_SRSF01000002.1"/>
</dbReference>
<dbReference type="OrthoDB" id="794757at2"/>
<evidence type="ECO:0000313" key="3">
    <source>
        <dbReference type="Proteomes" id="UP000308528"/>
    </source>
</evidence>
<keyword evidence="3" id="KW-1185">Reference proteome</keyword>
<evidence type="ECO:0000313" key="2">
    <source>
        <dbReference type="EMBL" id="THH40623.1"/>
    </source>
</evidence>
<reference evidence="2 3" key="1">
    <citation type="submission" date="2019-04" db="EMBL/GenBank/DDBJ databases">
        <title>Lewinella litorea sp. nov., isolated from a marine sand.</title>
        <authorList>
            <person name="Yoon J.-H."/>
        </authorList>
    </citation>
    <scope>NUCLEOTIDE SEQUENCE [LARGE SCALE GENOMIC DNA]</scope>
    <source>
        <strain evidence="2 3">HSMS-39</strain>
    </source>
</reference>
<dbReference type="EMBL" id="SRSF01000002">
    <property type="protein sequence ID" value="THH40623.1"/>
    <property type="molecule type" value="Genomic_DNA"/>
</dbReference>
<comment type="caution">
    <text evidence="2">The sequence shown here is derived from an EMBL/GenBank/DDBJ whole genome shotgun (WGS) entry which is preliminary data.</text>
</comment>
<gene>
    <name evidence="2" type="ORF">E4021_07795</name>
</gene>
<dbReference type="AlphaFoldDB" id="A0A4V3XLF3"/>
<dbReference type="Proteomes" id="UP000308528">
    <property type="component" value="Unassembled WGS sequence"/>
</dbReference>
<name>A0A4V3XLF3_9BACT</name>
<sequence>MPNPLPRMFRILLLSLFLTGCYADDLREEMNEEPFFDLAAYIDAQVDSLEQAGTAVTKTIFLNGTTETKKITDLNFGNDLKVFRESDINKPAYLDKYKVQREESADRIVRTYTATDSTMQTRRLTVVSRDDRPIYLEIIRKTGTVLSEGDHRLVYDPTRGYRMRTEQVNRFGDDLDANIEVTW</sequence>
<keyword evidence="1" id="KW-0732">Signal</keyword>